<keyword evidence="2" id="KW-0238">DNA-binding</keyword>
<protein>
    <submittedName>
        <fullName evidence="5">MarR family transcriptional regulator</fullName>
    </submittedName>
</protein>
<dbReference type="SUPFAM" id="SSF46785">
    <property type="entry name" value="Winged helix' DNA-binding domain"/>
    <property type="match status" value="1"/>
</dbReference>
<dbReference type="GO" id="GO:0003700">
    <property type="term" value="F:DNA-binding transcription factor activity"/>
    <property type="evidence" value="ECO:0007669"/>
    <property type="project" value="InterPro"/>
</dbReference>
<dbReference type="Proteomes" id="UP001243496">
    <property type="component" value="Chromosome"/>
</dbReference>
<dbReference type="InterPro" id="IPR036388">
    <property type="entry name" value="WH-like_DNA-bd_sf"/>
</dbReference>
<evidence type="ECO:0000313" key="6">
    <source>
        <dbReference type="Proteomes" id="UP001243496"/>
    </source>
</evidence>
<dbReference type="Gene3D" id="1.10.10.10">
    <property type="entry name" value="Winged helix-like DNA-binding domain superfamily/Winged helix DNA-binding domain"/>
    <property type="match status" value="1"/>
</dbReference>
<dbReference type="EMBL" id="CP132968">
    <property type="protein sequence ID" value="WMD15450.1"/>
    <property type="molecule type" value="Genomic_DNA"/>
</dbReference>
<evidence type="ECO:0000256" key="2">
    <source>
        <dbReference type="ARBA" id="ARBA00023125"/>
    </source>
</evidence>
<keyword evidence="1" id="KW-0805">Transcription regulation</keyword>
<dbReference type="InterPro" id="IPR000835">
    <property type="entry name" value="HTH_MarR-typ"/>
</dbReference>
<evidence type="ECO:0000313" key="5">
    <source>
        <dbReference type="EMBL" id="WMD15450.1"/>
    </source>
</evidence>
<evidence type="ECO:0000256" key="1">
    <source>
        <dbReference type="ARBA" id="ARBA00023015"/>
    </source>
</evidence>
<organism evidence="5 6">
    <name type="scientific">Anaerostipes hadrus</name>
    <dbReference type="NCBI Taxonomy" id="649756"/>
    <lineage>
        <taxon>Bacteria</taxon>
        <taxon>Bacillati</taxon>
        <taxon>Bacillota</taxon>
        <taxon>Clostridia</taxon>
        <taxon>Lachnospirales</taxon>
        <taxon>Lachnospiraceae</taxon>
        <taxon>Anaerostipes</taxon>
    </lineage>
</organism>
<evidence type="ECO:0000259" key="4">
    <source>
        <dbReference type="PROSITE" id="PS50995"/>
    </source>
</evidence>
<dbReference type="GO" id="GO:0003677">
    <property type="term" value="F:DNA binding"/>
    <property type="evidence" value="ECO:0007669"/>
    <property type="project" value="UniProtKB-KW"/>
</dbReference>
<dbReference type="AlphaFoldDB" id="A0AAQ3GQW2"/>
<dbReference type="Pfam" id="PF01047">
    <property type="entry name" value="MarR"/>
    <property type="match status" value="1"/>
</dbReference>
<dbReference type="PANTHER" id="PTHR42756">
    <property type="entry name" value="TRANSCRIPTIONAL REGULATOR, MARR"/>
    <property type="match status" value="1"/>
</dbReference>
<accession>A0AAQ3GQW2</accession>
<dbReference type="InterPro" id="IPR036390">
    <property type="entry name" value="WH_DNA-bd_sf"/>
</dbReference>
<reference evidence="5" key="1">
    <citation type="submission" date="2023-08" db="EMBL/GenBank/DDBJ databases">
        <title>Complete Genome Sequences of butyrate producing Anaerostipes hadrus strains BA1 and GIF7 isolated from the terminal ileum of a healthy lean male.</title>
        <authorList>
            <person name="Low A."/>
            <person name="Sheludchenko M."/>
            <person name="Cheng H.E."/>
            <person name="Koh X.Q."/>
            <person name="Lee J."/>
        </authorList>
    </citation>
    <scope>NUCLEOTIDE SEQUENCE</scope>
    <source>
        <strain evidence="5">BA1</strain>
    </source>
</reference>
<dbReference type="SMART" id="SM00347">
    <property type="entry name" value="HTH_MARR"/>
    <property type="match status" value="1"/>
</dbReference>
<gene>
    <name evidence="5" type="ORF">RBI15_08650</name>
</gene>
<name>A0AAQ3GQW2_ANAHA</name>
<evidence type="ECO:0000256" key="3">
    <source>
        <dbReference type="ARBA" id="ARBA00023163"/>
    </source>
</evidence>
<proteinExistence type="predicted"/>
<dbReference type="PROSITE" id="PS50995">
    <property type="entry name" value="HTH_MARR_2"/>
    <property type="match status" value="1"/>
</dbReference>
<dbReference type="PRINTS" id="PR00598">
    <property type="entry name" value="HTHMARR"/>
</dbReference>
<keyword evidence="3" id="KW-0804">Transcription</keyword>
<dbReference type="PANTHER" id="PTHR42756:SF1">
    <property type="entry name" value="TRANSCRIPTIONAL REPRESSOR OF EMRAB OPERON"/>
    <property type="match status" value="1"/>
</dbReference>
<sequence length="162" mass="18600">MAVVIVRILTISFLIIKGVSSMYESSYHYLLMSNHLSLQKKIMAVLKPLGLSTGQPKVLDHLRYHNGASQKDIAHACHIEPASLTSILNRMEKQHMIERKNLNGNRRSFHIFLTDYGMELSESIEKAFLSLEQEVFSGISNAEKEQFLKIFEKLYKNTTKEE</sequence>
<feature type="domain" description="HTH marR-type" evidence="4">
    <location>
        <begin position="24"/>
        <end position="156"/>
    </location>
</feature>